<evidence type="ECO:0000256" key="3">
    <source>
        <dbReference type="ARBA" id="ARBA00022801"/>
    </source>
</evidence>
<evidence type="ECO:0000256" key="5">
    <source>
        <dbReference type="ARBA" id="ARBA00023145"/>
    </source>
</evidence>
<keyword evidence="7" id="KW-0732">Signal</keyword>
<dbReference type="PROSITE" id="PS00139">
    <property type="entry name" value="THIOL_PROTEASE_CYS"/>
    <property type="match status" value="1"/>
</dbReference>
<dbReference type="InterPro" id="IPR025661">
    <property type="entry name" value="Pept_asp_AS"/>
</dbReference>
<evidence type="ECO:0000259" key="9">
    <source>
        <dbReference type="SMART" id="SM00848"/>
    </source>
</evidence>
<evidence type="ECO:0000256" key="7">
    <source>
        <dbReference type="SAM" id="SignalP"/>
    </source>
</evidence>
<keyword evidence="3" id="KW-0378">Hydrolase</keyword>
<reference evidence="10" key="1">
    <citation type="submission" date="2023-06" db="EMBL/GenBank/DDBJ databases">
        <authorList>
            <person name="Delattre M."/>
        </authorList>
    </citation>
    <scope>NUCLEOTIDE SEQUENCE</scope>
    <source>
        <strain evidence="10">AF72</strain>
    </source>
</reference>
<dbReference type="InterPro" id="IPR038765">
    <property type="entry name" value="Papain-like_cys_pep_sf"/>
</dbReference>
<accession>A0AA36CXY4</accession>
<dbReference type="InterPro" id="IPR013128">
    <property type="entry name" value="Peptidase_C1A"/>
</dbReference>
<dbReference type="CDD" id="cd02248">
    <property type="entry name" value="Peptidase_C1A"/>
    <property type="match status" value="1"/>
</dbReference>
<dbReference type="InterPro" id="IPR013201">
    <property type="entry name" value="Prot_inhib_I29"/>
</dbReference>
<dbReference type="Proteomes" id="UP001177023">
    <property type="component" value="Unassembled WGS sequence"/>
</dbReference>
<sequence length="340" mass="37836">MNRCLILLLLGLATVAWGRFKLDLDKILDDDEVEQFSKFRSRFKKNCTDGADECKKRKKNFAANWKRMKKVNQSSFTVGETQFMDWSPEEMQKMVFDPSRLPITKNHTKNVPQMVRQKRANIGTLDYRTFDFVGPIKNQGGCGSCWAFSSVAAIEIASNKKNGRTGANKRTYSEQYVLDCTSGSTCVGGWPSAAQTLVVHQGLPRAQYLAYNGVKGTCPATTVEKPLIGLVDLTNNADRIITHLQTTGPVVACFIVCSDFYYYTSGIYSNNCKYQGAGYVGGHAVTIIGYGTENGMDYWLVRNSWGTGWGIQGYFKIQRGVDMASFESWEVTAPLPATIA</sequence>
<feature type="non-terminal residue" evidence="10">
    <location>
        <position position="1"/>
    </location>
</feature>
<dbReference type="SMART" id="SM00848">
    <property type="entry name" value="Inhibitor_I29"/>
    <property type="match status" value="1"/>
</dbReference>
<evidence type="ECO:0000313" key="11">
    <source>
        <dbReference type="Proteomes" id="UP001177023"/>
    </source>
</evidence>
<evidence type="ECO:0000256" key="2">
    <source>
        <dbReference type="ARBA" id="ARBA00022670"/>
    </source>
</evidence>
<dbReference type="GO" id="GO:0008234">
    <property type="term" value="F:cysteine-type peptidase activity"/>
    <property type="evidence" value="ECO:0007669"/>
    <property type="project" value="UniProtKB-KW"/>
</dbReference>
<keyword evidence="5" id="KW-0865">Zymogen</keyword>
<feature type="signal peptide" evidence="7">
    <location>
        <begin position="1"/>
        <end position="18"/>
    </location>
</feature>
<dbReference type="GO" id="GO:0006508">
    <property type="term" value="P:proteolysis"/>
    <property type="evidence" value="ECO:0007669"/>
    <property type="project" value="UniProtKB-KW"/>
</dbReference>
<dbReference type="PROSITE" id="PS00639">
    <property type="entry name" value="THIOL_PROTEASE_HIS"/>
    <property type="match status" value="1"/>
</dbReference>
<dbReference type="Gene3D" id="3.90.70.10">
    <property type="entry name" value="Cysteine proteinases"/>
    <property type="match status" value="1"/>
</dbReference>
<dbReference type="PROSITE" id="PS00640">
    <property type="entry name" value="THIOL_PROTEASE_ASN"/>
    <property type="match status" value="1"/>
</dbReference>
<gene>
    <name evidence="10" type="ORF">MSPICULIGERA_LOCUS14557</name>
</gene>
<dbReference type="InterPro" id="IPR000169">
    <property type="entry name" value="Pept_cys_AS"/>
</dbReference>
<feature type="chain" id="PRO_5041325916" evidence="7">
    <location>
        <begin position="19"/>
        <end position="340"/>
    </location>
</feature>
<organism evidence="10 11">
    <name type="scientific">Mesorhabditis spiculigera</name>
    <dbReference type="NCBI Taxonomy" id="96644"/>
    <lineage>
        <taxon>Eukaryota</taxon>
        <taxon>Metazoa</taxon>
        <taxon>Ecdysozoa</taxon>
        <taxon>Nematoda</taxon>
        <taxon>Chromadorea</taxon>
        <taxon>Rhabditida</taxon>
        <taxon>Rhabditina</taxon>
        <taxon>Rhabditomorpha</taxon>
        <taxon>Rhabditoidea</taxon>
        <taxon>Rhabditidae</taxon>
        <taxon>Mesorhabditinae</taxon>
        <taxon>Mesorhabditis</taxon>
    </lineage>
</organism>
<evidence type="ECO:0000256" key="4">
    <source>
        <dbReference type="ARBA" id="ARBA00022807"/>
    </source>
</evidence>
<dbReference type="InterPro" id="IPR000668">
    <property type="entry name" value="Peptidase_C1A_C"/>
</dbReference>
<evidence type="ECO:0000313" key="10">
    <source>
        <dbReference type="EMBL" id="CAJ0576261.1"/>
    </source>
</evidence>
<comment type="similarity">
    <text evidence="1">Belongs to the peptidase C1 family.</text>
</comment>
<dbReference type="Pfam" id="PF00112">
    <property type="entry name" value="Peptidase_C1"/>
    <property type="match status" value="1"/>
</dbReference>
<protein>
    <submittedName>
        <fullName evidence="10">Uncharacterized protein</fullName>
    </submittedName>
</protein>
<dbReference type="PRINTS" id="PR00705">
    <property type="entry name" value="PAPAIN"/>
</dbReference>
<comment type="caution">
    <text evidence="10">The sequence shown here is derived from an EMBL/GenBank/DDBJ whole genome shotgun (WGS) entry which is preliminary data.</text>
</comment>
<keyword evidence="11" id="KW-1185">Reference proteome</keyword>
<name>A0AA36CXY4_9BILA</name>
<dbReference type="SMART" id="SM00645">
    <property type="entry name" value="Pept_C1"/>
    <property type="match status" value="1"/>
</dbReference>
<proteinExistence type="inferred from homology"/>
<evidence type="ECO:0000259" key="8">
    <source>
        <dbReference type="SMART" id="SM00645"/>
    </source>
</evidence>
<dbReference type="InterPro" id="IPR039417">
    <property type="entry name" value="Peptidase_C1A_papain-like"/>
</dbReference>
<evidence type="ECO:0000256" key="1">
    <source>
        <dbReference type="ARBA" id="ARBA00008455"/>
    </source>
</evidence>
<dbReference type="InterPro" id="IPR025660">
    <property type="entry name" value="Pept_his_AS"/>
</dbReference>
<feature type="domain" description="Cathepsin propeptide inhibitor" evidence="9">
    <location>
        <begin position="36"/>
        <end position="91"/>
    </location>
</feature>
<feature type="domain" description="Peptidase C1A papain C-terminal" evidence="8">
    <location>
        <begin position="122"/>
        <end position="335"/>
    </location>
</feature>
<keyword evidence="2" id="KW-0645">Protease</keyword>
<dbReference type="AlphaFoldDB" id="A0AA36CXY4"/>
<dbReference type="SUPFAM" id="SSF54001">
    <property type="entry name" value="Cysteine proteinases"/>
    <property type="match status" value="1"/>
</dbReference>
<dbReference type="PANTHER" id="PTHR12411">
    <property type="entry name" value="CYSTEINE PROTEASE FAMILY C1-RELATED"/>
    <property type="match status" value="1"/>
</dbReference>
<keyword evidence="4" id="KW-0788">Thiol protease</keyword>
<evidence type="ECO:0000256" key="6">
    <source>
        <dbReference type="ARBA" id="ARBA00023157"/>
    </source>
</evidence>
<keyword evidence="6" id="KW-1015">Disulfide bond</keyword>
<dbReference type="Pfam" id="PF08246">
    <property type="entry name" value="Inhibitor_I29"/>
    <property type="match status" value="1"/>
</dbReference>
<dbReference type="EMBL" id="CATQJA010002643">
    <property type="protein sequence ID" value="CAJ0576261.1"/>
    <property type="molecule type" value="Genomic_DNA"/>
</dbReference>